<reference evidence="9" key="1">
    <citation type="submission" date="2021-06" db="EMBL/GenBank/DDBJ databases">
        <authorList>
            <person name="Kallberg Y."/>
            <person name="Tangrot J."/>
            <person name="Rosling A."/>
        </authorList>
    </citation>
    <scope>NUCLEOTIDE SEQUENCE</scope>
    <source>
        <strain evidence="9">IA702</strain>
    </source>
</reference>
<dbReference type="InterPro" id="IPR045190">
    <property type="entry name" value="MCCB/AccD1-like"/>
</dbReference>
<dbReference type="AlphaFoldDB" id="A0A9N8ZI75"/>
<dbReference type="GO" id="GO:0004485">
    <property type="term" value="F:methylcrotonoyl-CoA carboxylase activity"/>
    <property type="evidence" value="ECO:0007669"/>
    <property type="project" value="UniProtKB-EC"/>
</dbReference>
<evidence type="ECO:0000256" key="2">
    <source>
        <dbReference type="ARBA" id="ARBA00026116"/>
    </source>
</evidence>
<feature type="transmembrane region" description="Helical" evidence="6">
    <location>
        <begin position="95"/>
        <end position="116"/>
    </location>
</feature>
<evidence type="ECO:0000256" key="3">
    <source>
        <dbReference type="ARBA" id="ARBA00031237"/>
    </source>
</evidence>
<evidence type="ECO:0000256" key="6">
    <source>
        <dbReference type="SAM" id="Phobius"/>
    </source>
</evidence>
<comment type="catalytic activity">
    <reaction evidence="5">
        <text>3-methylbut-2-enoyl-CoA + hydrogencarbonate + ATP = 3-methyl-(2E)-glutaconyl-CoA + ADP + phosphate + H(+)</text>
        <dbReference type="Rhea" id="RHEA:13589"/>
        <dbReference type="ChEBI" id="CHEBI:15378"/>
        <dbReference type="ChEBI" id="CHEBI:17544"/>
        <dbReference type="ChEBI" id="CHEBI:30616"/>
        <dbReference type="ChEBI" id="CHEBI:43474"/>
        <dbReference type="ChEBI" id="CHEBI:57344"/>
        <dbReference type="ChEBI" id="CHEBI:57346"/>
        <dbReference type="ChEBI" id="CHEBI:456216"/>
        <dbReference type="EC" id="6.4.1.4"/>
    </reaction>
</comment>
<protein>
    <recommendedName>
        <fullName evidence="2">methylcrotonoyl-CoA carboxylase</fullName>
        <ecNumber evidence="2">6.4.1.4</ecNumber>
    </recommendedName>
    <alternativeName>
        <fullName evidence="4">3-methylcrotonyl-CoA carboxylase 2</fullName>
    </alternativeName>
    <alternativeName>
        <fullName evidence="3">3-methylcrotonyl-CoA:carbon dioxide ligase subunit beta</fullName>
    </alternativeName>
</protein>
<comment type="pathway">
    <text evidence="1">Amino-acid degradation; L-leucine degradation; (S)-3-hydroxy-3-methylglutaryl-CoA from 3-isovaleryl-CoA: step 2/3.</text>
</comment>
<gene>
    <name evidence="9" type="ORF">POCULU_LOCUS2358</name>
</gene>
<dbReference type="OrthoDB" id="439921at2759"/>
<evidence type="ECO:0000256" key="5">
    <source>
        <dbReference type="ARBA" id="ARBA00052347"/>
    </source>
</evidence>
<dbReference type="PANTHER" id="PTHR22855:SF46">
    <property type="entry name" value="METHYLCROTONOYL-COA CARBOXYLASE"/>
    <property type="match status" value="1"/>
</dbReference>
<dbReference type="PROSITE" id="PS50980">
    <property type="entry name" value="COA_CT_NTER"/>
    <property type="match status" value="1"/>
</dbReference>
<dbReference type="PROSITE" id="PS50989">
    <property type="entry name" value="COA_CT_CTER"/>
    <property type="match status" value="1"/>
</dbReference>
<dbReference type="Proteomes" id="UP000789572">
    <property type="component" value="Unassembled WGS sequence"/>
</dbReference>
<dbReference type="Pfam" id="PF01039">
    <property type="entry name" value="Carboxyl_trans"/>
    <property type="match status" value="1"/>
</dbReference>
<name>A0A9N8ZI75_9GLOM</name>
<dbReference type="InterPro" id="IPR011762">
    <property type="entry name" value="COA_CT_N"/>
</dbReference>
<dbReference type="EC" id="6.4.1.4" evidence="2"/>
<evidence type="ECO:0000313" key="9">
    <source>
        <dbReference type="EMBL" id="CAG8496695.1"/>
    </source>
</evidence>
<organism evidence="9 10">
    <name type="scientific">Paraglomus occultum</name>
    <dbReference type="NCBI Taxonomy" id="144539"/>
    <lineage>
        <taxon>Eukaryota</taxon>
        <taxon>Fungi</taxon>
        <taxon>Fungi incertae sedis</taxon>
        <taxon>Mucoromycota</taxon>
        <taxon>Glomeromycotina</taxon>
        <taxon>Glomeromycetes</taxon>
        <taxon>Paraglomerales</taxon>
        <taxon>Paraglomeraceae</taxon>
        <taxon>Paraglomus</taxon>
    </lineage>
</organism>
<sequence length="575" mass="63810">MDTFSELAVLQTKVQRDSAYSKNYAEMLELVNELNERLRLAAEQGEQRHVDRHLQRGQLLARDRVELLLDEDSPFFELCPLAGWGRDRMTLGGSVVAGIGLVWYLSFSSPFAWIYVFPFTWNLYNHHHGLLYYNYISGVECMITANVPTMHGGSSNEVSVSKAARINAIAWENRLPLIQLIQTGGARLDQQSQVYHPGGAQFRHLAERSKAGLPTCSVVFGSSTAGGAYSPGMSDYVIMVKNQAQVFLGGPPLVQMATGEVTDAETAYALLCISIIKGVSDQLAQDEHDAIRKAREFVANLNWSKQGKLPSRHLSPIVEEPLYDIDELLGIVPANLRILFDANEVIARLVDGSRFTAFKPLYGPNLVTGWAYIHCIPVGILANNNVLFTQESNKATQFIQLCNMKNTPLLFLHNITGFMVGKKYEEEGIIKAGARFINAVSNSQVPAISIVMGASYGAGNYAMCGRAYNPRFLFSWPNSRCSVMGPEQLSGVMDFIMREAASRMNKAVDEKAAEARRNMIRAVVEEESDVYWTSSRLLDDGIIDPRMTRTIVGFCLSVIYNTDVRGGNLYGVSRM</sequence>
<feature type="domain" description="CoA carboxyltransferase N-terminal" evidence="7">
    <location>
        <begin position="28"/>
        <end position="313"/>
    </location>
</feature>
<keyword evidence="6" id="KW-0472">Membrane</keyword>
<dbReference type="PANTHER" id="PTHR22855">
    <property type="entry name" value="ACETYL, PROPIONYL, PYRUVATE, AND GLUTACONYL CARBOXYLASE-RELATED"/>
    <property type="match status" value="1"/>
</dbReference>
<dbReference type="InterPro" id="IPR034733">
    <property type="entry name" value="AcCoA_carboxyl_beta"/>
</dbReference>
<comment type="caution">
    <text evidence="9">The sequence shown here is derived from an EMBL/GenBank/DDBJ whole genome shotgun (WGS) entry which is preliminary data.</text>
</comment>
<evidence type="ECO:0000259" key="8">
    <source>
        <dbReference type="PROSITE" id="PS50989"/>
    </source>
</evidence>
<evidence type="ECO:0000256" key="1">
    <source>
        <dbReference type="ARBA" id="ARBA00025711"/>
    </source>
</evidence>
<evidence type="ECO:0000313" key="10">
    <source>
        <dbReference type="Proteomes" id="UP000789572"/>
    </source>
</evidence>
<evidence type="ECO:0000259" key="7">
    <source>
        <dbReference type="PROSITE" id="PS50980"/>
    </source>
</evidence>
<dbReference type="InterPro" id="IPR029045">
    <property type="entry name" value="ClpP/crotonase-like_dom_sf"/>
</dbReference>
<feature type="domain" description="CoA carboxyltransferase C-terminal" evidence="8">
    <location>
        <begin position="320"/>
        <end position="575"/>
    </location>
</feature>
<dbReference type="EMBL" id="CAJVPJ010000216">
    <property type="protein sequence ID" value="CAG8496695.1"/>
    <property type="molecule type" value="Genomic_DNA"/>
</dbReference>
<dbReference type="Gene3D" id="3.90.226.10">
    <property type="entry name" value="2-enoyl-CoA Hydratase, Chain A, domain 1"/>
    <property type="match status" value="2"/>
</dbReference>
<proteinExistence type="predicted"/>
<keyword evidence="6" id="KW-0812">Transmembrane</keyword>
<accession>A0A9N8ZI75</accession>
<dbReference type="FunFam" id="3.90.226.10:FF:000021">
    <property type="entry name" value="Acetyl-CoA carboxylase carboxyltransferase subunit"/>
    <property type="match status" value="1"/>
</dbReference>
<dbReference type="InterPro" id="IPR011763">
    <property type="entry name" value="COA_CT_C"/>
</dbReference>
<dbReference type="SUPFAM" id="SSF52096">
    <property type="entry name" value="ClpP/crotonase"/>
    <property type="match status" value="2"/>
</dbReference>
<evidence type="ECO:0000256" key="4">
    <source>
        <dbReference type="ARBA" id="ARBA00031404"/>
    </source>
</evidence>
<keyword evidence="6" id="KW-1133">Transmembrane helix</keyword>
<keyword evidence="10" id="KW-1185">Reference proteome</keyword>